<evidence type="ECO:0008006" key="4">
    <source>
        <dbReference type="Google" id="ProtNLM"/>
    </source>
</evidence>
<comment type="caution">
    <text evidence="2">The sequence shown here is derived from an EMBL/GenBank/DDBJ whole genome shotgun (WGS) entry which is preliminary data.</text>
</comment>
<accession>A0AA37Q830</accession>
<dbReference type="AlphaFoldDB" id="A0AA37Q830"/>
<dbReference type="RefSeq" id="WP_284350873.1">
    <property type="nucleotide sequence ID" value="NZ_BRXS01000004.1"/>
</dbReference>
<keyword evidence="3" id="KW-1185">Reference proteome</keyword>
<organism evidence="2 3">
    <name type="scientific">Roseisolibacter agri</name>
    <dbReference type="NCBI Taxonomy" id="2014610"/>
    <lineage>
        <taxon>Bacteria</taxon>
        <taxon>Pseudomonadati</taxon>
        <taxon>Gemmatimonadota</taxon>
        <taxon>Gemmatimonadia</taxon>
        <taxon>Gemmatimonadales</taxon>
        <taxon>Gemmatimonadaceae</taxon>
        <taxon>Roseisolibacter</taxon>
    </lineage>
</organism>
<evidence type="ECO:0000313" key="3">
    <source>
        <dbReference type="Proteomes" id="UP001161325"/>
    </source>
</evidence>
<evidence type="ECO:0000256" key="1">
    <source>
        <dbReference type="SAM" id="Coils"/>
    </source>
</evidence>
<reference evidence="2" key="1">
    <citation type="submission" date="2022-08" db="EMBL/GenBank/DDBJ databases">
        <title>Draft genome sequencing of Roseisolibacter agri AW1220.</title>
        <authorList>
            <person name="Tobiishi Y."/>
            <person name="Tonouchi A."/>
        </authorList>
    </citation>
    <scope>NUCLEOTIDE SEQUENCE</scope>
    <source>
        <strain evidence="2">AW1220</strain>
    </source>
</reference>
<evidence type="ECO:0000313" key="2">
    <source>
        <dbReference type="EMBL" id="GLC26422.1"/>
    </source>
</evidence>
<gene>
    <name evidence="2" type="ORF">rosag_29350</name>
</gene>
<dbReference type="InterPro" id="IPR007060">
    <property type="entry name" value="FtsL/DivIC"/>
</dbReference>
<dbReference type="Proteomes" id="UP001161325">
    <property type="component" value="Unassembled WGS sequence"/>
</dbReference>
<name>A0AA37Q830_9BACT</name>
<dbReference type="EMBL" id="BRXS01000004">
    <property type="protein sequence ID" value="GLC26422.1"/>
    <property type="molecule type" value="Genomic_DNA"/>
</dbReference>
<keyword evidence="1" id="KW-0175">Coiled coil</keyword>
<sequence length="113" mass="12674">MSWVKRAVWTAIGVGVAAFAVQGGEYGTSDLLAQRARRQALQAEVDSLQRQVDSLRTLEKRLRSDPVLQERVAREEFGMVRGDRELLYRFAEPRVSDTAGTGRVRTARARPDS</sequence>
<protein>
    <recommendedName>
        <fullName evidence="4">Septum formation initiator</fullName>
    </recommendedName>
</protein>
<dbReference type="Pfam" id="PF04977">
    <property type="entry name" value="DivIC"/>
    <property type="match status" value="1"/>
</dbReference>
<proteinExistence type="predicted"/>
<feature type="coiled-coil region" evidence="1">
    <location>
        <begin position="31"/>
        <end position="65"/>
    </location>
</feature>